<keyword evidence="3 8" id="KW-0812">Transmembrane</keyword>
<reference evidence="10" key="1">
    <citation type="submission" date="2019-06" db="EMBL/GenBank/DDBJ databases">
        <authorList>
            <person name="Zheng W."/>
        </authorList>
    </citation>
    <scope>NUCLEOTIDE SEQUENCE</scope>
    <source>
        <strain evidence="10">QDHG01</strain>
    </source>
</reference>
<evidence type="ECO:0000256" key="4">
    <source>
        <dbReference type="ARBA" id="ARBA00022741"/>
    </source>
</evidence>
<dbReference type="PANTHER" id="PTHR19229:SF263">
    <property type="entry name" value="CHROMOSOME UNDETERMINED SCAFFOLD_17, WHOLE GENOME SHOTGUN SEQUENCE"/>
    <property type="match status" value="1"/>
</dbReference>
<dbReference type="GO" id="GO:0005524">
    <property type="term" value="F:ATP binding"/>
    <property type="evidence" value="ECO:0007669"/>
    <property type="project" value="UniProtKB-KW"/>
</dbReference>
<dbReference type="InterPro" id="IPR003439">
    <property type="entry name" value="ABC_transporter-like_ATP-bd"/>
</dbReference>
<dbReference type="InterPro" id="IPR003593">
    <property type="entry name" value="AAA+_ATPase"/>
</dbReference>
<dbReference type="PROSITE" id="PS50893">
    <property type="entry name" value="ABC_TRANSPORTER_2"/>
    <property type="match status" value="1"/>
</dbReference>
<dbReference type="FunFam" id="3.40.50.300:FF:000665">
    <property type="entry name" value="ABC transporter A family member 2"/>
    <property type="match status" value="1"/>
</dbReference>
<comment type="subcellular location">
    <subcellularLocation>
        <location evidence="1">Membrane</location>
        <topology evidence="1">Multi-pass membrane protein</topology>
    </subcellularLocation>
</comment>
<dbReference type="GO" id="GO:0005319">
    <property type="term" value="F:lipid transporter activity"/>
    <property type="evidence" value="ECO:0007669"/>
    <property type="project" value="TreeGrafter"/>
</dbReference>
<dbReference type="Gene3D" id="3.40.50.300">
    <property type="entry name" value="P-loop containing nucleotide triphosphate hydrolases"/>
    <property type="match status" value="1"/>
</dbReference>
<dbReference type="InterPro" id="IPR013525">
    <property type="entry name" value="ABC2_TM"/>
</dbReference>
<dbReference type="InterPro" id="IPR026082">
    <property type="entry name" value="ABCA"/>
</dbReference>
<dbReference type="InterPro" id="IPR027417">
    <property type="entry name" value="P-loop_NTPase"/>
</dbReference>
<dbReference type="Pfam" id="PF12698">
    <property type="entry name" value="ABC2_membrane_3"/>
    <property type="match status" value="1"/>
</dbReference>
<feature type="transmembrane region" description="Helical" evidence="8">
    <location>
        <begin position="341"/>
        <end position="361"/>
    </location>
</feature>
<keyword evidence="6 8" id="KW-1133">Transmembrane helix</keyword>
<feature type="transmembrane region" description="Helical" evidence="8">
    <location>
        <begin position="272"/>
        <end position="296"/>
    </location>
</feature>
<dbReference type="CDD" id="cd03263">
    <property type="entry name" value="ABC_subfamily_A"/>
    <property type="match status" value="1"/>
</dbReference>
<feature type="transmembrane region" description="Helical" evidence="8">
    <location>
        <begin position="204"/>
        <end position="224"/>
    </location>
</feature>
<evidence type="ECO:0000256" key="2">
    <source>
        <dbReference type="ARBA" id="ARBA00022448"/>
    </source>
</evidence>
<dbReference type="GO" id="GO:0016887">
    <property type="term" value="F:ATP hydrolysis activity"/>
    <property type="evidence" value="ECO:0007669"/>
    <property type="project" value="InterPro"/>
</dbReference>
<dbReference type="PANTHER" id="PTHR19229">
    <property type="entry name" value="ATP-BINDING CASSETTE TRANSPORTER SUBFAMILY A ABCA"/>
    <property type="match status" value="1"/>
</dbReference>
<feature type="transmembrane region" description="Helical" evidence="8">
    <location>
        <begin position="125"/>
        <end position="146"/>
    </location>
</feature>
<feature type="transmembrane region" description="Helical" evidence="8">
    <location>
        <begin position="166"/>
        <end position="192"/>
    </location>
</feature>
<accession>A0A8J8T7K7</accession>
<dbReference type="InterPro" id="IPR017871">
    <property type="entry name" value="ABC_transporter-like_CS"/>
</dbReference>
<evidence type="ECO:0000256" key="3">
    <source>
        <dbReference type="ARBA" id="ARBA00022692"/>
    </source>
</evidence>
<keyword evidence="2" id="KW-0813">Transport</keyword>
<dbReference type="SUPFAM" id="SSF52540">
    <property type="entry name" value="P-loop containing nucleoside triphosphate hydrolases"/>
    <property type="match status" value="1"/>
</dbReference>
<sequence length="835" mass="94427">MTWFGLVWCTTEWPVTDDVALPCRYAHEKGTSLEVKKGEKKMIFYSVFYNYTMEDSAFFKMIQEPAPMDPVLLRLKVSVDNAIMKYLNKLQDGSDLDAPRIELTQSTYPIMADRLQKDSNIVSQLGGYFFVLGPLLSFTIMVNEIVREKELRLRQGLQVVGVGHGVYWLSWIVVAVIFSFLTTVVLMTMGYLCQFDVFWNVPMLLMFIMFFSFSLAMSAMAFFVSTLVSTQPQANQIAYTFILVTIIFQIVFSQQDVNNMFLYNDDTRNSFYIKLCSFIFHLIPSFTFANVFGAIIKVGSTHLDAESIQWVQGREYGWGDFMKEETGDIVLGFSYTMPSGFAQLMILFMDIAFFMTLAWYFDHVISANRGVSDPPYFMFTRKYWESWAKADSEEVKAAIREQRRATIKKRKTENVMNDYSGDINLGESTATGQKDSVKKEKKKVVSAERDGLISDGLRVVGFRKTYFKKAFGRKSKDDVHAVRGVYLEVPDRELLCLLGHNGAGKSTLFNMLTGVLQPTSGAAKICGLDVETQIDEIRLLMGVVPQFDILWGELTANEHMAMFCRIKGVPEEDIDSMTDELLTSVGLIHVKMARVANFSGGMRRRLSVAISSIGNPKIIFMDEPTTGMDPVSRKDVWSLIQRLKKNKVIVLTTHAMEEADILSDRIAVICDGKLKCVGTPLYLKNTFGDGYRISVVCETGQEPKIIDLMSKIAPSSKLIDESGGSMVFTVPLTHSNEIGQIFSLVEERQQQSKYQENTGSSGETDALLQPKLDTKQQHSSDLAELKALIKDCGISHTTLEEVFMKMTGKKQSKYVVKDAKVEQPQQQQSRYKMKK</sequence>
<dbReference type="GO" id="GO:0140359">
    <property type="term" value="F:ABC-type transporter activity"/>
    <property type="evidence" value="ECO:0007669"/>
    <property type="project" value="InterPro"/>
</dbReference>
<dbReference type="OrthoDB" id="10255969at2759"/>
<organism evidence="10 11">
    <name type="scientific">Halteria grandinella</name>
    <dbReference type="NCBI Taxonomy" id="5974"/>
    <lineage>
        <taxon>Eukaryota</taxon>
        <taxon>Sar</taxon>
        <taxon>Alveolata</taxon>
        <taxon>Ciliophora</taxon>
        <taxon>Intramacronucleata</taxon>
        <taxon>Spirotrichea</taxon>
        <taxon>Stichotrichia</taxon>
        <taxon>Sporadotrichida</taxon>
        <taxon>Halteriidae</taxon>
        <taxon>Halteria</taxon>
    </lineage>
</organism>
<dbReference type="AlphaFoldDB" id="A0A8J8T7K7"/>
<name>A0A8J8T7K7_HALGN</name>
<dbReference type="PROSITE" id="PS00211">
    <property type="entry name" value="ABC_TRANSPORTER_1"/>
    <property type="match status" value="1"/>
</dbReference>
<evidence type="ECO:0000256" key="1">
    <source>
        <dbReference type="ARBA" id="ARBA00004141"/>
    </source>
</evidence>
<evidence type="ECO:0000256" key="7">
    <source>
        <dbReference type="ARBA" id="ARBA00023136"/>
    </source>
</evidence>
<feature type="transmembrane region" description="Helical" evidence="8">
    <location>
        <begin position="236"/>
        <end position="252"/>
    </location>
</feature>
<evidence type="ECO:0000256" key="8">
    <source>
        <dbReference type="SAM" id="Phobius"/>
    </source>
</evidence>
<evidence type="ECO:0000259" key="9">
    <source>
        <dbReference type="PROSITE" id="PS50893"/>
    </source>
</evidence>
<keyword evidence="5" id="KW-0067">ATP-binding</keyword>
<evidence type="ECO:0000256" key="5">
    <source>
        <dbReference type="ARBA" id="ARBA00022840"/>
    </source>
</evidence>
<evidence type="ECO:0000313" key="10">
    <source>
        <dbReference type="EMBL" id="TNV85427.1"/>
    </source>
</evidence>
<dbReference type="Proteomes" id="UP000785679">
    <property type="component" value="Unassembled WGS sequence"/>
</dbReference>
<comment type="caution">
    <text evidence="10">The sequence shown here is derived from an EMBL/GenBank/DDBJ whole genome shotgun (WGS) entry which is preliminary data.</text>
</comment>
<dbReference type="SMART" id="SM00382">
    <property type="entry name" value="AAA"/>
    <property type="match status" value="1"/>
</dbReference>
<evidence type="ECO:0000256" key="6">
    <source>
        <dbReference type="ARBA" id="ARBA00022989"/>
    </source>
</evidence>
<protein>
    <recommendedName>
        <fullName evidence="9">ABC transporter domain-containing protein</fullName>
    </recommendedName>
</protein>
<keyword evidence="7 8" id="KW-0472">Membrane</keyword>
<evidence type="ECO:0000313" key="11">
    <source>
        <dbReference type="Proteomes" id="UP000785679"/>
    </source>
</evidence>
<dbReference type="EMBL" id="RRYP01001842">
    <property type="protein sequence ID" value="TNV85427.1"/>
    <property type="molecule type" value="Genomic_DNA"/>
</dbReference>
<keyword evidence="4" id="KW-0547">Nucleotide-binding</keyword>
<feature type="domain" description="ABC transporter" evidence="9">
    <location>
        <begin position="457"/>
        <end position="696"/>
    </location>
</feature>
<keyword evidence="11" id="KW-1185">Reference proteome</keyword>
<gene>
    <name evidence="10" type="ORF">FGO68_gene11528</name>
</gene>
<dbReference type="Pfam" id="PF00005">
    <property type="entry name" value="ABC_tran"/>
    <property type="match status" value="1"/>
</dbReference>
<proteinExistence type="predicted"/>
<dbReference type="GO" id="GO:0016020">
    <property type="term" value="C:membrane"/>
    <property type="evidence" value="ECO:0007669"/>
    <property type="project" value="UniProtKB-SubCell"/>
</dbReference>